<proteinExistence type="predicted"/>
<dbReference type="EMBL" id="BJYZ01000018">
    <property type="protein sequence ID" value="GEO39751.1"/>
    <property type="molecule type" value="Genomic_DNA"/>
</dbReference>
<sequence length="158" mass="18254">MLALSESWHEEPGIHLPETVRADLADGLPAALDMARRDLEPGSPAEVLASLAVLANRRGFEMPTGLSLDLDVELMAEWPRDLFVKAFRGVWETFAYRRMPEVADFRRHIEGDLAERRSRLAKLEEIRLRLETIRLREHWDAESRKRRTVPRVDRVSSD</sequence>
<gene>
    <name evidence="1" type="ORF">SAE02_38990</name>
</gene>
<evidence type="ECO:0000313" key="2">
    <source>
        <dbReference type="Proteomes" id="UP000321523"/>
    </source>
</evidence>
<dbReference type="AlphaFoldDB" id="A0A512DTE6"/>
<keyword evidence="2" id="KW-1185">Reference proteome</keyword>
<name>A0A512DTE6_9PROT</name>
<protein>
    <submittedName>
        <fullName evidence="1">Uncharacterized protein</fullName>
    </submittedName>
</protein>
<reference evidence="1 2" key="1">
    <citation type="submission" date="2019-07" db="EMBL/GenBank/DDBJ databases">
        <title>Whole genome shotgun sequence of Skermanella aerolata NBRC 106429.</title>
        <authorList>
            <person name="Hosoyama A."/>
            <person name="Uohara A."/>
            <person name="Ohji S."/>
            <person name="Ichikawa N."/>
        </authorList>
    </citation>
    <scope>NUCLEOTIDE SEQUENCE [LARGE SCALE GENOMIC DNA]</scope>
    <source>
        <strain evidence="1 2">NBRC 106429</strain>
    </source>
</reference>
<evidence type="ECO:0000313" key="1">
    <source>
        <dbReference type="EMBL" id="GEO39751.1"/>
    </source>
</evidence>
<accession>A0A512DTE6</accession>
<dbReference type="Proteomes" id="UP000321523">
    <property type="component" value="Unassembled WGS sequence"/>
</dbReference>
<comment type="caution">
    <text evidence="1">The sequence shown here is derived from an EMBL/GenBank/DDBJ whole genome shotgun (WGS) entry which is preliminary data.</text>
</comment>
<organism evidence="1 2">
    <name type="scientific">Skermanella aerolata</name>
    <dbReference type="NCBI Taxonomy" id="393310"/>
    <lineage>
        <taxon>Bacteria</taxon>
        <taxon>Pseudomonadati</taxon>
        <taxon>Pseudomonadota</taxon>
        <taxon>Alphaproteobacteria</taxon>
        <taxon>Rhodospirillales</taxon>
        <taxon>Azospirillaceae</taxon>
        <taxon>Skermanella</taxon>
    </lineage>
</organism>